<organism evidence="6 7">
    <name type="scientific">Mycolicibacterium thermoresistibile</name>
    <name type="common">Mycobacterium thermoresistibile</name>
    <dbReference type="NCBI Taxonomy" id="1797"/>
    <lineage>
        <taxon>Bacteria</taxon>
        <taxon>Bacillati</taxon>
        <taxon>Actinomycetota</taxon>
        <taxon>Actinomycetes</taxon>
        <taxon>Mycobacteriales</taxon>
        <taxon>Mycobacteriaceae</taxon>
        <taxon>Mycolicibacterium</taxon>
    </lineage>
</organism>
<accession>A0A100XG54</accession>
<dbReference type="PANTHER" id="PTHR42847">
    <property type="entry name" value="ALKANESULFONATE MONOOXYGENASE"/>
    <property type="match status" value="1"/>
</dbReference>
<evidence type="ECO:0000256" key="1">
    <source>
        <dbReference type="ARBA" id="ARBA00022630"/>
    </source>
</evidence>
<dbReference type="OrthoDB" id="3206024at2"/>
<dbReference type="AlphaFoldDB" id="A0A100XG54"/>
<dbReference type="SUPFAM" id="SSF51679">
    <property type="entry name" value="Bacterial luciferase-like"/>
    <property type="match status" value="1"/>
</dbReference>
<evidence type="ECO:0000313" key="7">
    <source>
        <dbReference type="Proteomes" id="UP000069654"/>
    </source>
</evidence>
<evidence type="ECO:0000259" key="5">
    <source>
        <dbReference type="Pfam" id="PF00296"/>
    </source>
</evidence>
<dbReference type="Pfam" id="PF00296">
    <property type="entry name" value="Bac_luciferase"/>
    <property type="match status" value="1"/>
</dbReference>
<dbReference type="STRING" id="1797.RMCT_3004"/>
<sequence length="296" mass="33205">MKFGISLFPLRPRQMVDVAVAAERLGYDSVWLGEHVVTPIHSDSTFPYAEDDAHAAFHGQLPFYDPFAALGYLAAQTSTLRLVLSISIVPVHDPFHLARSVTTLDLFSEGRFWFGMGAGWLREEFEILQKPFDGRGRILDETIDIMNRLFTQDVTTYRGRHFTVPPVGLQPKPLTRPHPPYLFGGHSRKALERAAARGQGWLSSGMSPERNAEAIAFLRRERRRLGVDDQPFECSTHLVGPVDRGLVDAYREAGVDRLVVRPWRKGGQAVEAITRLADDLGVTRTDRVTDCSTHTI</sequence>
<keyword evidence="2" id="KW-0288">FMN</keyword>
<dbReference type="GO" id="GO:0008726">
    <property type="term" value="F:alkanesulfonate monooxygenase activity"/>
    <property type="evidence" value="ECO:0007669"/>
    <property type="project" value="TreeGrafter"/>
</dbReference>
<keyword evidence="1" id="KW-0285">Flavoprotein</keyword>
<dbReference type="PANTHER" id="PTHR42847:SF4">
    <property type="entry name" value="ALKANESULFONATE MONOOXYGENASE-RELATED"/>
    <property type="match status" value="1"/>
</dbReference>
<keyword evidence="4" id="KW-0503">Monooxygenase</keyword>
<dbReference type="InterPro" id="IPR036661">
    <property type="entry name" value="Luciferase-like_sf"/>
</dbReference>
<dbReference type="OMA" id="QIATFDW"/>
<proteinExistence type="predicted"/>
<dbReference type="InterPro" id="IPR050172">
    <property type="entry name" value="SsuD_RutA_monooxygenase"/>
</dbReference>
<keyword evidence="3" id="KW-0560">Oxidoreductase</keyword>
<evidence type="ECO:0000313" key="6">
    <source>
        <dbReference type="EMBL" id="GAT16035.1"/>
    </source>
</evidence>
<reference evidence="6 7" key="1">
    <citation type="journal article" date="2016" name="Genome Announc.">
        <title>Draft Genome Sequences of Five Rapidly Growing Mycobacterium Species, M. thermoresistibile, M. fortuitum subsp. acetamidolyticum, M. canariasense, M. brisbanense, and M. novocastrense.</title>
        <authorList>
            <person name="Katahira K."/>
            <person name="Ogura Y."/>
            <person name="Gotoh Y."/>
            <person name="Hayashi T."/>
        </authorList>
    </citation>
    <scope>NUCLEOTIDE SEQUENCE [LARGE SCALE GENOMIC DNA]</scope>
    <source>
        <strain evidence="6 7">JCM6362</strain>
    </source>
</reference>
<dbReference type="GO" id="GO:0046306">
    <property type="term" value="P:alkanesulfonate catabolic process"/>
    <property type="evidence" value="ECO:0007669"/>
    <property type="project" value="TreeGrafter"/>
</dbReference>
<reference evidence="7" key="2">
    <citation type="submission" date="2016-02" db="EMBL/GenBank/DDBJ databases">
        <title>Draft genome sequence of five rapidly growing Mycobacterium species.</title>
        <authorList>
            <person name="Katahira K."/>
            <person name="Gotou Y."/>
            <person name="Iida K."/>
            <person name="Ogura Y."/>
            <person name="Hayashi T."/>
        </authorList>
    </citation>
    <scope>NUCLEOTIDE SEQUENCE [LARGE SCALE GENOMIC DNA]</scope>
    <source>
        <strain evidence="7">JCM6362</strain>
    </source>
</reference>
<name>A0A100XG54_MYCTH</name>
<protein>
    <submittedName>
        <fullName evidence="6">F420-dependent oxidoreductase</fullName>
    </submittedName>
</protein>
<dbReference type="NCBIfam" id="TIGR03619">
    <property type="entry name" value="F420_Rv2161c"/>
    <property type="match status" value="1"/>
</dbReference>
<dbReference type="Gene3D" id="3.20.20.30">
    <property type="entry name" value="Luciferase-like domain"/>
    <property type="match status" value="1"/>
</dbReference>
<gene>
    <name evidence="6" type="ORF">RMCT_3004</name>
</gene>
<dbReference type="Proteomes" id="UP000069654">
    <property type="component" value="Unassembled WGS sequence"/>
</dbReference>
<evidence type="ECO:0000256" key="2">
    <source>
        <dbReference type="ARBA" id="ARBA00022643"/>
    </source>
</evidence>
<comment type="caution">
    <text evidence="6">The sequence shown here is derived from an EMBL/GenBank/DDBJ whole genome shotgun (WGS) entry which is preliminary data.</text>
</comment>
<dbReference type="EMBL" id="BCTB01000027">
    <property type="protein sequence ID" value="GAT16035.1"/>
    <property type="molecule type" value="Genomic_DNA"/>
</dbReference>
<feature type="domain" description="Luciferase-like" evidence="5">
    <location>
        <begin position="11"/>
        <end position="252"/>
    </location>
</feature>
<evidence type="ECO:0000256" key="4">
    <source>
        <dbReference type="ARBA" id="ARBA00023033"/>
    </source>
</evidence>
<evidence type="ECO:0000256" key="3">
    <source>
        <dbReference type="ARBA" id="ARBA00023002"/>
    </source>
</evidence>
<dbReference type="RefSeq" id="WP_003925941.1">
    <property type="nucleotide sequence ID" value="NZ_BCTB01000027.1"/>
</dbReference>
<dbReference type="InterPro" id="IPR011251">
    <property type="entry name" value="Luciferase-like_dom"/>
</dbReference>
<dbReference type="InterPro" id="IPR019921">
    <property type="entry name" value="Lucif-like_OxRdtase_Rv2161c"/>
</dbReference>